<proteinExistence type="predicted"/>
<gene>
    <name evidence="1" type="ORF">FOL01_0116</name>
</gene>
<evidence type="ECO:0000313" key="1">
    <source>
        <dbReference type="EMBL" id="APS40975.1"/>
    </source>
</evidence>
<sequence>MGKSYKITFPSSLYTNVQSINNILNQFHGITPEYSDVIFDTENLKWIDSEISALLGALFENLNTRRPDLTLFLRHHTKPTESEKLLFKNNFLEHYLSDSNYHATTTGYTVKFSVIKITNGGLKKSDLSSVSEYLHEELFSHPKWGANFETYENQLGFSESIFELARNISDHSRSENLIFAGQYYPNKNEFRLAISDNGLGIPLTVKTGAQINDTDVNLIDWATKPGNTSKSGKQPRGMGLSYIGDSLIGNGELIIVSGNGFWKLNRDGIISKNTLSQKFNGTYVRISFLNDRIKKQDTNQTSTTISAELPF</sequence>
<dbReference type="AlphaFoldDB" id="A0A1L6R8X8"/>
<keyword evidence="2" id="KW-1185">Reference proteome</keyword>
<name>A0A1L6R8X8_9LACO</name>
<dbReference type="GO" id="GO:0005524">
    <property type="term" value="F:ATP binding"/>
    <property type="evidence" value="ECO:0007669"/>
    <property type="project" value="UniProtKB-KW"/>
</dbReference>
<protein>
    <submittedName>
        <fullName evidence="1">ATP-binding region, ATPase-like</fullName>
    </submittedName>
</protein>
<dbReference type="InterPro" id="IPR036890">
    <property type="entry name" value="HATPase_C_sf"/>
</dbReference>
<accession>A0A1L6R8X8</accession>
<organism evidence="1 2">
    <name type="scientific">Weissella jogaejeotgali</name>
    <dbReference type="NCBI Taxonomy" id="1631871"/>
    <lineage>
        <taxon>Bacteria</taxon>
        <taxon>Bacillati</taxon>
        <taxon>Bacillota</taxon>
        <taxon>Bacilli</taxon>
        <taxon>Lactobacillales</taxon>
        <taxon>Lactobacillaceae</taxon>
        <taxon>Weissella</taxon>
    </lineage>
</organism>
<reference evidence="1 2" key="1">
    <citation type="submission" date="2016-02" db="EMBL/GenBank/DDBJ databases">
        <title>Complete Genome Sequence of Weissella jogaejeotgali FOL01.</title>
        <authorList>
            <person name="Lee J.-H."/>
            <person name="Ku H.-J."/>
        </authorList>
    </citation>
    <scope>NUCLEOTIDE SEQUENCE [LARGE SCALE GENOMIC DNA]</scope>
    <source>
        <strain evidence="1 2">FOL01</strain>
    </source>
</reference>
<dbReference type="Proteomes" id="UP000185473">
    <property type="component" value="Chromosome"/>
</dbReference>
<dbReference type="EMBL" id="CP014332">
    <property type="protein sequence ID" value="APS40975.1"/>
    <property type="molecule type" value="Genomic_DNA"/>
</dbReference>
<dbReference type="KEGG" id="wjo:FOL01_0116"/>
<keyword evidence="1" id="KW-0067">ATP-binding</keyword>
<dbReference type="STRING" id="1631871.FOL01_0116"/>
<dbReference type="SUPFAM" id="SSF55874">
    <property type="entry name" value="ATPase domain of HSP90 chaperone/DNA topoisomerase II/histidine kinase"/>
    <property type="match status" value="1"/>
</dbReference>
<keyword evidence="1" id="KW-0547">Nucleotide-binding</keyword>
<evidence type="ECO:0000313" key="2">
    <source>
        <dbReference type="Proteomes" id="UP000185473"/>
    </source>
</evidence>